<feature type="coiled-coil region" evidence="1">
    <location>
        <begin position="22"/>
        <end position="129"/>
    </location>
</feature>
<comment type="caution">
    <text evidence="3">The sequence shown here is derived from an EMBL/GenBank/DDBJ whole genome shotgun (WGS) entry which is preliminary data.</text>
</comment>
<keyword evidence="1" id="KW-0175">Coiled coil</keyword>
<sequence length="275" mass="30955">MKKIFTCLCLCILCLSLCGCESQEMKDAKELYDKEVERIKSEEEKLDKTIEDAQNYISKGYTPLDENIINTLEEAIKEAKESKKEIPNCQNEVDKINETVKNDLSLIEYKTITENIQTKEKELKDSVKQFKQLSNPTSDFVLDRLKDVTLITGMSAITEQTDPYGDLNKEKSYSGMVYFTSSLVDQNQVYIDEYDSYGDIYVDKGTDGGGCVEIFTTVEDAKRRNEYLGSFDGTILSGGKHVVVGTLVVRTSNLLTATQQSELETAVIDALSKLE</sequence>
<keyword evidence="2" id="KW-0732">Signal</keyword>
<evidence type="ECO:0000313" key="4">
    <source>
        <dbReference type="Proteomes" id="UP001220658"/>
    </source>
</evidence>
<proteinExistence type="predicted"/>
<feature type="chain" id="PRO_5043924781" description="Lipoprotein" evidence="2">
    <location>
        <begin position="20"/>
        <end position="275"/>
    </location>
</feature>
<dbReference type="AlphaFoldDB" id="A0AAW6FQB0"/>
<organism evidence="3 4">
    <name type="scientific">Faecalitalea cylindroides</name>
    <dbReference type="NCBI Taxonomy" id="39483"/>
    <lineage>
        <taxon>Bacteria</taxon>
        <taxon>Bacillati</taxon>
        <taxon>Bacillota</taxon>
        <taxon>Erysipelotrichia</taxon>
        <taxon>Erysipelotrichales</taxon>
        <taxon>Erysipelotrichaceae</taxon>
        <taxon>Faecalitalea</taxon>
    </lineage>
</organism>
<protein>
    <recommendedName>
        <fullName evidence="5">Lipoprotein</fullName>
    </recommendedName>
</protein>
<accession>A0AAW6FQB0</accession>
<name>A0AAW6FQB0_9FIRM</name>
<dbReference type="RefSeq" id="WP_195190848.1">
    <property type="nucleotide sequence ID" value="NZ_JADMUL010000004.1"/>
</dbReference>
<evidence type="ECO:0000256" key="2">
    <source>
        <dbReference type="SAM" id="SignalP"/>
    </source>
</evidence>
<feature type="signal peptide" evidence="2">
    <location>
        <begin position="1"/>
        <end position="19"/>
    </location>
</feature>
<evidence type="ECO:0008006" key="5">
    <source>
        <dbReference type="Google" id="ProtNLM"/>
    </source>
</evidence>
<dbReference type="Proteomes" id="UP001220658">
    <property type="component" value="Unassembled WGS sequence"/>
</dbReference>
<evidence type="ECO:0000313" key="3">
    <source>
        <dbReference type="EMBL" id="MDC0827665.1"/>
    </source>
</evidence>
<dbReference type="PROSITE" id="PS51257">
    <property type="entry name" value="PROKAR_LIPOPROTEIN"/>
    <property type="match status" value="1"/>
</dbReference>
<evidence type="ECO:0000256" key="1">
    <source>
        <dbReference type="SAM" id="Coils"/>
    </source>
</evidence>
<reference evidence="3" key="1">
    <citation type="submission" date="2023-01" db="EMBL/GenBank/DDBJ databases">
        <title>Human gut microbiome strain richness.</title>
        <authorList>
            <person name="Chen-Liaw A."/>
        </authorList>
    </citation>
    <scope>NUCLEOTIDE SEQUENCE</scope>
    <source>
        <strain evidence="3">D55st1_G4_D55t1_190419</strain>
    </source>
</reference>
<dbReference type="EMBL" id="JAQNCK010000005">
    <property type="protein sequence ID" value="MDC0827665.1"/>
    <property type="molecule type" value="Genomic_DNA"/>
</dbReference>
<gene>
    <name evidence="3" type="ORF">POG00_02955</name>
</gene>